<dbReference type="AlphaFoldDB" id="A0A1E7NAT7"/>
<organism evidence="2 3">
    <name type="scientific">Kitasatospora aureofaciens</name>
    <name type="common">Streptomyces aureofaciens</name>
    <dbReference type="NCBI Taxonomy" id="1894"/>
    <lineage>
        <taxon>Bacteria</taxon>
        <taxon>Bacillati</taxon>
        <taxon>Actinomycetota</taxon>
        <taxon>Actinomycetes</taxon>
        <taxon>Kitasatosporales</taxon>
        <taxon>Streptomycetaceae</taxon>
        <taxon>Kitasatospora</taxon>
    </lineage>
</organism>
<dbReference type="KEGG" id="kau:B6264_03385"/>
<dbReference type="GeneID" id="97490348"/>
<keyword evidence="3" id="KW-1185">Reference proteome</keyword>
<dbReference type="RefSeq" id="WP_030558468.1">
    <property type="nucleotide sequence ID" value="NZ_BMUB01000095.1"/>
</dbReference>
<reference evidence="1" key="5">
    <citation type="submission" date="2020-09" db="EMBL/GenBank/DDBJ databases">
        <authorList>
            <person name="Sun Q."/>
            <person name="Ohkuma M."/>
        </authorList>
    </citation>
    <scope>NUCLEOTIDE SEQUENCE</scope>
    <source>
        <strain evidence="1">JCM 4434</strain>
    </source>
</reference>
<dbReference type="OrthoDB" id="361945at2"/>
<dbReference type="Proteomes" id="UP000610124">
    <property type="component" value="Unassembled WGS sequence"/>
</dbReference>
<evidence type="ECO:0000313" key="3">
    <source>
        <dbReference type="Proteomes" id="UP000037395"/>
    </source>
</evidence>
<reference evidence="3" key="3">
    <citation type="submission" date="2016-08" db="EMBL/GenBank/DDBJ databases">
        <title>Sequencing, assembly and comparative genomics of S. aureofaciens ATCC 10762.</title>
        <authorList>
            <person name="Gradnigo J.S."/>
            <person name="Johnson N."/>
            <person name="Somerville G.A."/>
        </authorList>
    </citation>
    <scope>NUCLEOTIDE SEQUENCE [LARGE SCALE GENOMIC DNA]</scope>
    <source>
        <strain evidence="3">ATCC 10762 / DSM 40127 / CCM 3239 / JCM 4008 / LMG 5968 / NBRC 12843 / NCIMB 8234 / A-377</strain>
    </source>
</reference>
<comment type="caution">
    <text evidence="2">The sequence shown here is derived from an EMBL/GenBank/DDBJ whole genome shotgun (WGS) entry which is preliminary data.</text>
</comment>
<dbReference type="EMBL" id="BMUB01000095">
    <property type="protein sequence ID" value="GGV09613.1"/>
    <property type="molecule type" value="Genomic_DNA"/>
</dbReference>
<name>A0A1E7NAT7_KITAU</name>
<reference evidence="1 4" key="1">
    <citation type="journal article" date="2014" name="Int. J. Syst. Evol. Microbiol.">
        <title>Complete genome sequence of Corynebacterium casei LMG S-19264T (=DSM 44701T), isolated from a smear-ripened cheese.</title>
        <authorList>
            <consortium name="US DOE Joint Genome Institute (JGI-PGF)"/>
            <person name="Walter F."/>
            <person name="Albersmeier A."/>
            <person name="Kalinowski J."/>
            <person name="Ruckert C."/>
        </authorList>
    </citation>
    <scope>NUCLEOTIDE SEQUENCE [LARGE SCALE GENOMIC DNA]</scope>
    <source>
        <strain evidence="1 4">JCM 4434</strain>
    </source>
</reference>
<evidence type="ECO:0000313" key="1">
    <source>
        <dbReference type="EMBL" id="GGV09613.1"/>
    </source>
</evidence>
<evidence type="ECO:0000313" key="4">
    <source>
        <dbReference type="Proteomes" id="UP000610124"/>
    </source>
</evidence>
<reference evidence="2 3" key="2">
    <citation type="submission" date="2014-07" db="EMBL/GenBank/DDBJ databases">
        <authorList>
            <person name="Zhang J.E."/>
            <person name="Yang H."/>
            <person name="Guo J."/>
            <person name="Deng Z."/>
            <person name="Luo H."/>
            <person name="Luo M."/>
            <person name="Zhao B."/>
        </authorList>
    </citation>
    <scope>NUCLEOTIDE SEQUENCE [LARGE SCALE GENOMIC DNA]</scope>
    <source>
        <strain evidence="2">ATCC 10762</strain>
        <strain evidence="3">ATCC 10762 / DSM 40127 / CCM 3239 / JCM 4008 / LMG 5968 / NBRC 12843 / NCIMB 8234 / A-377</strain>
    </source>
</reference>
<proteinExistence type="predicted"/>
<accession>A0A1E7NAT7</accession>
<protein>
    <submittedName>
        <fullName evidence="2">Uncharacterized protein</fullName>
    </submittedName>
</protein>
<reference evidence="2" key="4">
    <citation type="submission" date="2016-08" db="EMBL/GenBank/DDBJ databases">
        <title>Sequencing, Assembly and Comparative Genomics of S. aureofaciens ATCC 10762.</title>
        <authorList>
            <person name="Gradnigo J.S."/>
            <person name="Johnson N."/>
            <person name="Somerville G.A."/>
        </authorList>
    </citation>
    <scope>NUCLEOTIDE SEQUENCE [LARGE SCALE GENOMIC DNA]</scope>
    <source>
        <strain evidence="2">ATCC 10762</strain>
    </source>
</reference>
<gene>
    <name evidence="1" type="ORF">GCM10010502_74790</name>
    <name evidence="2" type="ORF">HS99_0024615</name>
</gene>
<evidence type="ECO:0000313" key="2">
    <source>
        <dbReference type="EMBL" id="OEV37778.1"/>
    </source>
</evidence>
<dbReference type="Proteomes" id="UP000037395">
    <property type="component" value="Unassembled WGS sequence"/>
</dbReference>
<dbReference type="EMBL" id="JPRF03000018">
    <property type="protein sequence ID" value="OEV37778.1"/>
    <property type="molecule type" value="Genomic_DNA"/>
</dbReference>
<sequence length="219" mass="24376">MTVNDVARSLPDPETLRDHCRALAMMDAILSPDWSSRYYSFDARWSPTEELASMRNGSGDEYSVIFAPAGVYVRGFDHESPMSPYAEDGVWPGVVDSVPAEFRPCVEEPAFRDEGIPRVTACLWRRTTDEQWQTGEIDFPGGHVDPDGADWLFRLLVDRSPEAYASFAGDYYEVPVGLDAVRHVCALRPLTDEVVRALNAELSLADLAEDIAEIGYPPT</sequence>
<accession>A0A8H9I1F4</accession>